<keyword evidence="4" id="KW-0804">Transcription</keyword>
<dbReference type="EMBL" id="MU007112">
    <property type="protein sequence ID" value="KAF2420223.1"/>
    <property type="molecule type" value="Genomic_DNA"/>
</dbReference>
<keyword evidence="3" id="KW-0238">DNA-binding</keyword>
<dbReference type="InterPro" id="IPR013700">
    <property type="entry name" value="AflR"/>
</dbReference>
<dbReference type="GO" id="GO:0046872">
    <property type="term" value="F:metal ion binding"/>
    <property type="evidence" value="ECO:0007669"/>
    <property type="project" value="UniProtKB-KW"/>
</dbReference>
<evidence type="ECO:0000313" key="10">
    <source>
        <dbReference type="Proteomes" id="UP000800235"/>
    </source>
</evidence>
<keyword evidence="2" id="KW-0805">Transcription regulation</keyword>
<evidence type="ECO:0000313" key="9">
    <source>
        <dbReference type="EMBL" id="KAF2420223.1"/>
    </source>
</evidence>
<keyword evidence="6" id="KW-0175">Coiled coil</keyword>
<organism evidence="9 10">
    <name type="scientific">Tothia fuscella</name>
    <dbReference type="NCBI Taxonomy" id="1048955"/>
    <lineage>
        <taxon>Eukaryota</taxon>
        <taxon>Fungi</taxon>
        <taxon>Dikarya</taxon>
        <taxon>Ascomycota</taxon>
        <taxon>Pezizomycotina</taxon>
        <taxon>Dothideomycetes</taxon>
        <taxon>Pleosporomycetidae</taxon>
        <taxon>Venturiales</taxon>
        <taxon>Cylindrosympodiaceae</taxon>
        <taxon>Tothia</taxon>
    </lineage>
</organism>
<dbReference type="GO" id="GO:0045122">
    <property type="term" value="P:aflatoxin biosynthetic process"/>
    <property type="evidence" value="ECO:0007669"/>
    <property type="project" value="InterPro"/>
</dbReference>
<accession>A0A9P4TSH4</accession>
<evidence type="ECO:0000256" key="6">
    <source>
        <dbReference type="SAM" id="Coils"/>
    </source>
</evidence>
<feature type="domain" description="Aflatoxin regulatory protein" evidence="8">
    <location>
        <begin position="153"/>
        <end position="243"/>
    </location>
</feature>
<dbReference type="GO" id="GO:0006355">
    <property type="term" value="P:regulation of DNA-templated transcription"/>
    <property type="evidence" value="ECO:0007669"/>
    <property type="project" value="InterPro"/>
</dbReference>
<feature type="coiled-coil region" evidence="6">
    <location>
        <begin position="289"/>
        <end position="316"/>
    </location>
</feature>
<evidence type="ECO:0000256" key="3">
    <source>
        <dbReference type="ARBA" id="ARBA00023125"/>
    </source>
</evidence>
<dbReference type="AlphaFoldDB" id="A0A9P4TSH4"/>
<evidence type="ECO:0000256" key="4">
    <source>
        <dbReference type="ARBA" id="ARBA00023163"/>
    </source>
</evidence>
<reference evidence="9" key="1">
    <citation type="journal article" date="2020" name="Stud. Mycol.">
        <title>101 Dothideomycetes genomes: a test case for predicting lifestyles and emergence of pathogens.</title>
        <authorList>
            <person name="Haridas S."/>
            <person name="Albert R."/>
            <person name="Binder M."/>
            <person name="Bloem J."/>
            <person name="Labutti K."/>
            <person name="Salamov A."/>
            <person name="Andreopoulos B."/>
            <person name="Baker S."/>
            <person name="Barry K."/>
            <person name="Bills G."/>
            <person name="Bluhm B."/>
            <person name="Cannon C."/>
            <person name="Castanera R."/>
            <person name="Culley D."/>
            <person name="Daum C."/>
            <person name="Ezra D."/>
            <person name="Gonzalez J."/>
            <person name="Henrissat B."/>
            <person name="Kuo A."/>
            <person name="Liang C."/>
            <person name="Lipzen A."/>
            <person name="Lutzoni F."/>
            <person name="Magnuson J."/>
            <person name="Mondo S."/>
            <person name="Nolan M."/>
            <person name="Ohm R."/>
            <person name="Pangilinan J."/>
            <person name="Park H.-J."/>
            <person name="Ramirez L."/>
            <person name="Alfaro M."/>
            <person name="Sun H."/>
            <person name="Tritt A."/>
            <person name="Yoshinaga Y."/>
            <person name="Zwiers L.-H."/>
            <person name="Turgeon B."/>
            <person name="Goodwin S."/>
            <person name="Spatafora J."/>
            <person name="Crous P."/>
            <person name="Grigoriev I."/>
        </authorList>
    </citation>
    <scope>NUCLEOTIDE SEQUENCE</scope>
    <source>
        <strain evidence="9">CBS 130266</strain>
    </source>
</reference>
<comment type="caution">
    <text evidence="9">The sequence shown here is derived from an EMBL/GenBank/DDBJ whole genome shotgun (WGS) entry which is preliminary data.</text>
</comment>
<evidence type="ECO:0000256" key="7">
    <source>
        <dbReference type="SAM" id="MobiDB-lite"/>
    </source>
</evidence>
<keyword evidence="1" id="KW-0479">Metal-binding</keyword>
<protein>
    <recommendedName>
        <fullName evidence="8">Aflatoxin regulatory protein domain-containing protein</fullName>
    </recommendedName>
</protein>
<keyword evidence="10" id="KW-1185">Reference proteome</keyword>
<dbReference type="Proteomes" id="UP000800235">
    <property type="component" value="Unassembled WGS sequence"/>
</dbReference>
<dbReference type="GO" id="GO:0003677">
    <property type="term" value="F:DNA binding"/>
    <property type="evidence" value="ECO:0007669"/>
    <property type="project" value="UniProtKB-KW"/>
</dbReference>
<feature type="region of interest" description="Disordered" evidence="7">
    <location>
        <begin position="1"/>
        <end position="38"/>
    </location>
</feature>
<keyword evidence="5" id="KW-0539">Nucleus</keyword>
<dbReference type="GO" id="GO:0005634">
    <property type="term" value="C:nucleus"/>
    <property type="evidence" value="ECO:0007669"/>
    <property type="project" value="InterPro"/>
</dbReference>
<gene>
    <name evidence="9" type="ORF">EJ08DRAFT_30858</name>
</gene>
<name>A0A9P4TSH4_9PEZI</name>
<proteinExistence type="predicted"/>
<dbReference type="OrthoDB" id="2740448at2759"/>
<evidence type="ECO:0000256" key="1">
    <source>
        <dbReference type="ARBA" id="ARBA00022723"/>
    </source>
</evidence>
<evidence type="ECO:0000259" key="8">
    <source>
        <dbReference type="Pfam" id="PF08493"/>
    </source>
</evidence>
<evidence type="ECO:0000256" key="5">
    <source>
        <dbReference type="ARBA" id="ARBA00023242"/>
    </source>
</evidence>
<dbReference type="Pfam" id="PF08493">
    <property type="entry name" value="AflR"/>
    <property type="match status" value="1"/>
</dbReference>
<evidence type="ECO:0000256" key="2">
    <source>
        <dbReference type="ARBA" id="ARBA00023015"/>
    </source>
</evidence>
<sequence length="367" mass="40290">MTSISALNHLGGGHGQRDSSATPCPRCAREPLPQPKAHRGAFDTSVAALPFPASTPRSTNPSTTFSSDALQSLYTDIPDFQHEAEDLYLDFDTDSFCENFNTSPTLLSTSRLEHTRTQSLEHLLQKSYASSISPMERVSTRRSCNRESLCGGNGCLNSALRILRTLHLPSASCVQVSRHKQQPRAIDNLFNMGRSAIHTWLEIVNCSCIGAPDTHLLLFVIAKKLVAWYRAILRSQYSHGEQSAAAQSNMYADMLTSDSEEPLARHIATTPVTVGCYALDISLARQVYAQIVLDELAQLETAVERLISNLEGLSDYHNGIIESSGFQITPPQPREGEVSLPSLQLAMVKQSIQEVKEEAGRVVLPVK</sequence>